<feature type="compositionally biased region" description="Basic and acidic residues" evidence="1">
    <location>
        <begin position="504"/>
        <end position="517"/>
    </location>
</feature>
<sequence>MRVDSMKEPLKKISRTVSTDSKNFNVTTKEILQIMNEAFEDPEIYKDTPENPEDKFSNIQQLSNLRETMSINYPNSFRIKEPSDAQLFLALLHQLFAETDLKDLVQKTFNISYISFDEHDQEKTKERHTYFLTIPADDIVVGSSLVKISPKISLRHKLIRLAKHTLAYPESSDLDVIKTICKGEEGFKEPEPLSLIREPPAIITFYLQYGEYFNSVDSEFSSRREMIHLLPPSFPLFDLFTPCYDGSDISISSNTLSTVHEPEEYDLLGFVGYYGHHYMAFLQHKGTWHSCEDENHKVLGGYNMMVNHCRKNKIIPYLIFYQMKPRRLTESTKETDPKVGEEESVSTTKVDLEETKGESDAGGKLCKLESIPRHLEDLDDIGEVEEDLETTALNATNNRHSEDKSITQLKSTKEKLLKTHWKLARRRMVENQGFGVEDLDPSKKSITISCEDSVPSSESSLDITHKKPPATTECYLTNSDLNRPKTHYKNNSLQKKNLKRRLSDRKSAPHSLKEKPRGCKCAIF</sequence>
<dbReference type="InterPro" id="IPR038765">
    <property type="entry name" value="Papain-like_cys_pep_sf"/>
</dbReference>
<feature type="region of interest" description="Disordered" evidence="1">
    <location>
        <begin position="330"/>
        <end position="363"/>
    </location>
</feature>
<dbReference type="SUPFAM" id="SSF54001">
    <property type="entry name" value="Cysteine proteinases"/>
    <property type="match status" value="1"/>
</dbReference>
<keyword evidence="3" id="KW-1185">Reference proteome</keyword>
<proteinExistence type="predicted"/>
<protein>
    <recommendedName>
        <fullName evidence="4">USP domain-containing protein</fullName>
    </recommendedName>
</protein>
<evidence type="ECO:0000313" key="3">
    <source>
        <dbReference type="Proteomes" id="UP001295684"/>
    </source>
</evidence>
<feature type="compositionally biased region" description="Basic and acidic residues" evidence="1">
    <location>
        <begin position="330"/>
        <end position="341"/>
    </location>
</feature>
<reference evidence="2" key="1">
    <citation type="submission" date="2023-07" db="EMBL/GenBank/DDBJ databases">
        <authorList>
            <consortium name="AG Swart"/>
            <person name="Singh M."/>
            <person name="Singh A."/>
            <person name="Seah K."/>
            <person name="Emmerich C."/>
        </authorList>
    </citation>
    <scope>NUCLEOTIDE SEQUENCE</scope>
    <source>
        <strain evidence="2">DP1</strain>
    </source>
</reference>
<gene>
    <name evidence="2" type="ORF">ECRASSUSDP1_LOCUS383</name>
</gene>
<evidence type="ECO:0000256" key="1">
    <source>
        <dbReference type="SAM" id="MobiDB-lite"/>
    </source>
</evidence>
<feature type="region of interest" description="Disordered" evidence="1">
    <location>
        <begin position="497"/>
        <end position="517"/>
    </location>
</feature>
<dbReference type="EMBL" id="CAMPGE010000352">
    <property type="protein sequence ID" value="CAI2359098.1"/>
    <property type="molecule type" value="Genomic_DNA"/>
</dbReference>
<dbReference type="AlphaFoldDB" id="A0AAD1X0Z0"/>
<evidence type="ECO:0008006" key="4">
    <source>
        <dbReference type="Google" id="ProtNLM"/>
    </source>
</evidence>
<feature type="compositionally biased region" description="Basic and acidic residues" evidence="1">
    <location>
        <begin position="350"/>
        <end position="363"/>
    </location>
</feature>
<accession>A0AAD1X0Z0</accession>
<name>A0AAD1X0Z0_EUPCR</name>
<dbReference type="Gene3D" id="3.90.70.10">
    <property type="entry name" value="Cysteine proteinases"/>
    <property type="match status" value="1"/>
</dbReference>
<comment type="caution">
    <text evidence="2">The sequence shown here is derived from an EMBL/GenBank/DDBJ whole genome shotgun (WGS) entry which is preliminary data.</text>
</comment>
<dbReference type="Proteomes" id="UP001295684">
    <property type="component" value="Unassembled WGS sequence"/>
</dbReference>
<organism evidence="2 3">
    <name type="scientific">Euplotes crassus</name>
    <dbReference type="NCBI Taxonomy" id="5936"/>
    <lineage>
        <taxon>Eukaryota</taxon>
        <taxon>Sar</taxon>
        <taxon>Alveolata</taxon>
        <taxon>Ciliophora</taxon>
        <taxon>Intramacronucleata</taxon>
        <taxon>Spirotrichea</taxon>
        <taxon>Hypotrichia</taxon>
        <taxon>Euplotida</taxon>
        <taxon>Euplotidae</taxon>
        <taxon>Moneuplotes</taxon>
    </lineage>
</organism>
<evidence type="ECO:0000313" key="2">
    <source>
        <dbReference type="EMBL" id="CAI2359098.1"/>
    </source>
</evidence>